<evidence type="ECO:0000256" key="3">
    <source>
        <dbReference type="ARBA" id="ARBA00022884"/>
    </source>
</evidence>
<dbReference type="GO" id="GO:0120159">
    <property type="term" value="F:rRNA pseudouridine synthase activity"/>
    <property type="evidence" value="ECO:0007669"/>
    <property type="project" value="UniProtKB-ARBA"/>
</dbReference>
<feature type="active site" evidence="5">
    <location>
        <position position="137"/>
    </location>
</feature>
<evidence type="ECO:0000259" key="8">
    <source>
        <dbReference type="SMART" id="SM00363"/>
    </source>
</evidence>
<protein>
    <recommendedName>
        <fullName evidence="7">Pseudouridine synthase</fullName>
        <ecNumber evidence="7">5.4.99.-</ecNumber>
    </recommendedName>
</protein>
<dbReference type="EMBL" id="DYUC01000099">
    <property type="protein sequence ID" value="HJG87315.1"/>
    <property type="molecule type" value="Genomic_DNA"/>
</dbReference>
<dbReference type="SUPFAM" id="SSF55120">
    <property type="entry name" value="Pseudouridine synthase"/>
    <property type="match status" value="1"/>
</dbReference>
<comment type="function">
    <text evidence="7">Responsible for synthesis of pseudouridine from uracil.</text>
</comment>
<evidence type="ECO:0000313" key="9">
    <source>
        <dbReference type="EMBL" id="HJG87315.1"/>
    </source>
</evidence>
<name>A0A921MN26_9FIRM</name>
<organism evidence="9 10">
    <name type="scientific">Pseudoflavonifractor capillosus</name>
    <dbReference type="NCBI Taxonomy" id="106588"/>
    <lineage>
        <taxon>Bacteria</taxon>
        <taxon>Bacillati</taxon>
        <taxon>Bacillota</taxon>
        <taxon>Clostridia</taxon>
        <taxon>Eubacteriales</taxon>
        <taxon>Oscillospiraceae</taxon>
        <taxon>Pseudoflavonifractor</taxon>
    </lineage>
</organism>
<evidence type="ECO:0000256" key="4">
    <source>
        <dbReference type="ARBA" id="ARBA00023235"/>
    </source>
</evidence>
<evidence type="ECO:0000256" key="6">
    <source>
        <dbReference type="PROSITE-ProRule" id="PRU00182"/>
    </source>
</evidence>
<gene>
    <name evidence="9" type="ORF">K8V01_09885</name>
</gene>
<evidence type="ECO:0000256" key="2">
    <source>
        <dbReference type="ARBA" id="ARBA00010876"/>
    </source>
</evidence>
<dbReference type="NCBIfam" id="TIGR00005">
    <property type="entry name" value="rluA_subfam"/>
    <property type="match status" value="1"/>
</dbReference>
<evidence type="ECO:0000256" key="5">
    <source>
        <dbReference type="PIRSR" id="PIRSR606225-1"/>
    </source>
</evidence>
<dbReference type="InterPro" id="IPR050188">
    <property type="entry name" value="RluA_PseudoU_synthase"/>
</dbReference>
<dbReference type="Gene3D" id="3.30.2350.10">
    <property type="entry name" value="Pseudouridine synthase"/>
    <property type="match status" value="1"/>
</dbReference>
<keyword evidence="4 7" id="KW-0413">Isomerase</keyword>
<dbReference type="Pfam" id="PF00849">
    <property type="entry name" value="PseudoU_synth_2"/>
    <property type="match status" value="1"/>
</dbReference>
<evidence type="ECO:0000313" key="10">
    <source>
        <dbReference type="Proteomes" id="UP000760668"/>
    </source>
</evidence>
<sequence>MTPLTLRADRAGERADQFLARQLPQLSRSAAQKLLEEGAVTLKGLPVKKNYKTAEGDELVLSLPDPAEVDVVPQDIPLDVVYEDGDVIVVNKPVGMVVHPAAGHPDGTLVNALLYHCGKSLSGINGELRPGIVHRIDRDTSGLIIAAKSDFAHLSLAGQLQDHSLYREYEAVAVGGFKEDQGTVRAPIARHPTDRKKMAVNFLQGREAITHWTVLERFPGYTHLQCRLETGRTHQIRVHMAHIGHPLLGDTVYGAKRPYPGLSGQCLHARRLSFVHPRTGERMTVECPLPDWFEAVLDKLRRMS</sequence>
<reference evidence="9" key="1">
    <citation type="journal article" date="2021" name="PeerJ">
        <title>Extensive microbial diversity within the chicken gut microbiome revealed by metagenomics and culture.</title>
        <authorList>
            <person name="Gilroy R."/>
            <person name="Ravi A."/>
            <person name="Getino M."/>
            <person name="Pursley I."/>
            <person name="Horton D.L."/>
            <person name="Alikhan N.F."/>
            <person name="Baker D."/>
            <person name="Gharbi K."/>
            <person name="Hall N."/>
            <person name="Watson M."/>
            <person name="Adriaenssens E.M."/>
            <person name="Foster-Nyarko E."/>
            <person name="Jarju S."/>
            <person name="Secka A."/>
            <person name="Antonio M."/>
            <person name="Oren A."/>
            <person name="Chaudhuri R.R."/>
            <person name="La Ragione R."/>
            <person name="Hildebrand F."/>
            <person name="Pallen M.J."/>
        </authorList>
    </citation>
    <scope>NUCLEOTIDE SEQUENCE</scope>
    <source>
        <strain evidence="9">CHK179-5677</strain>
    </source>
</reference>
<dbReference type="PANTHER" id="PTHR21600:SF44">
    <property type="entry name" value="RIBOSOMAL LARGE SUBUNIT PSEUDOURIDINE SYNTHASE D"/>
    <property type="match status" value="1"/>
</dbReference>
<dbReference type="PROSITE" id="PS01129">
    <property type="entry name" value="PSI_RLU"/>
    <property type="match status" value="1"/>
</dbReference>
<dbReference type="Proteomes" id="UP000760668">
    <property type="component" value="Unassembled WGS sequence"/>
</dbReference>
<dbReference type="InterPro" id="IPR020103">
    <property type="entry name" value="PsdUridine_synth_cat_dom_sf"/>
</dbReference>
<comment type="catalytic activity">
    <reaction evidence="1 7">
        <text>a uridine in RNA = a pseudouridine in RNA</text>
        <dbReference type="Rhea" id="RHEA:48348"/>
        <dbReference type="Rhea" id="RHEA-COMP:12068"/>
        <dbReference type="Rhea" id="RHEA-COMP:12069"/>
        <dbReference type="ChEBI" id="CHEBI:65314"/>
        <dbReference type="ChEBI" id="CHEBI:65315"/>
    </reaction>
</comment>
<dbReference type="RefSeq" id="WP_295369907.1">
    <property type="nucleotide sequence ID" value="NZ_DYUC01000099.1"/>
</dbReference>
<dbReference type="EC" id="5.4.99.-" evidence="7"/>
<comment type="caution">
    <text evidence="9">The sequence shown here is derived from an EMBL/GenBank/DDBJ whole genome shotgun (WGS) entry which is preliminary data.</text>
</comment>
<dbReference type="Pfam" id="PF01479">
    <property type="entry name" value="S4"/>
    <property type="match status" value="1"/>
</dbReference>
<keyword evidence="3 6" id="KW-0694">RNA-binding</keyword>
<accession>A0A921MN26</accession>
<comment type="similarity">
    <text evidence="2 7">Belongs to the pseudouridine synthase RluA family.</text>
</comment>
<dbReference type="Gene3D" id="3.10.290.10">
    <property type="entry name" value="RNA-binding S4 domain"/>
    <property type="match status" value="1"/>
</dbReference>
<dbReference type="GO" id="GO:0000455">
    <property type="term" value="P:enzyme-directed rRNA pseudouridine synthesis"/>
    <property type="evidence" value="ECO:0007669"/>
    <property type="project" value="TreeGrafter"/>
</dbReference>
<dbReference type="PROSITE" id="PS50889">
    <property type="entry name" value="S4"/>
    <property type="match status" value="1"/>
</dbReference>
<reference evidence="9" key="2">
    <citation type="submission" date="2021-09" db="EMBL/GenBank/DDBJ databases">
        <authorList>
            <person name="Gilroy R."/>
        </authorList>
    </citation>
    <scope>NUCLEOTIDE SEQUENCE</scope>
    <source>
        <strain evidence="9">CHK179-5677</strain>
    </source>
</reference>
<proteinExistence type="inferred from homology"/>
<evidence type="ECO:0000256" key="1">
    <source>
        <dbReference type="ARBA" id="ARBA00000073"/>
    </source>
</evidence>
<dbReference type="InterPro" id="IPR036986">
    <property type="entry name" value="S4_RNA-bd_sf"/>
</dbReference>
<dbReference type="PANTHER" id="PTHR21600">
    <property type="entry name" value="MITOCHONDRIAL RNA PSEUDOURIDINE SYNTHASE"/>
    <property type="match status" value="1"/>
</dbReference>
<dbReference type="CDD" id="cd00165">
    <property type="entry name" value="S4"/>
    <property type="match status" value="1"/>
</dbReference>
<dbReference type="FunFam" id="3.30.2350.10:FF:000006">
    <property type="entry name" value="Pseudouridine synthase"/>
    <property type="match status" value="1"/>
</dbReference>
<dbReference type="InterPro" id="IPR006225">
    <property type="entry name" value="PsdUridine_synth_RluC/D"/>
</dbReference>
<dbReference type="CDD" id="cd02869">
    <property type="entry name" value="PseudoU_synth_RluA_like"/>
    <property type="match status" value="1"/>
</dbReference>
<evidence type="ECO:0000256" key="7">
    <source>
        <dbReference type="RuleBase" id="RU362028"/>
    </source>
</evidence>
<dbReference type="GO" id="GO:0003723">
    <property type="term" value="F:RNA binding"/>
    <property type="evidence" value="ECO:0007669"/>
    <property type="project" value="UniProtKB-KW"/>
</dbReference>
<dbReference type="SUPFAM" id="SSF55174">
    <property type="entry name" value="Alpha-L RNA-binding motif"/>
    <property type="match status" value="1"/>
</dbReference>
<dbReference type="InterPro" id="IPR006145">
    <property type="entry name" value="PsdUridine_synth_RsuA/RluA"/>
</dbReference>
<feature type="domain" description="RNA-binding S4" evidence="8">
    <location>
        <begin position="13"/>
        <end position="77"/>
    </location>
</feature>
<dbReference type="InterPro" id="IPR006224">
    <property type="entry name" value="PsdUridine_synth_RluA-like_CS"/>
</dbReference>
<dbReference type="AlphaFoldDB" id="A0A921MN26"/>
<dbReference type="SMART" id="SM00363">
    <property type="entry name" value="S4"/>
    <property type="match status" value="1"/>
</dbReference>
<dbReference type="InterPro" id="IPR002942">
    <property type="entry name" value="S4_RNA-bd"/>
</dbReference>